<keyword evidence="1" id="KW-0812">Transmembrane</keyword>
<dbReference type="EMBL" id="QSJM01000020">
    <property type="protein sequence ID" value="RHD81213.1"/>
    <property type="molecule type" value="Genomic_DNA"/>
</dbReference>
<dbReference type="EMBL" id="QSPP01000093">
    <property type="protein sequence ID" value="RGJ78583.1"/>
    <property type="molecule type" value="Genomic_DNA"/>
</dbReference>
<dbReference type="RefSeq" id="WP_117700288.1">
    <property type="nucleotide sequence ID" value="NZ_JABDSI010000112.1"/>
</dbReference>
<feature type="transmembrane region" description="Helical" evidence="1">
    <location>
        <begin position="179"/>
        <end position="199"/>
    </location>
</feature>
<keyword evidence="1" id="KW-0472">Membrane</keyword>
<reference evidence="5 6" key="1">
    <citation type="submission" date="2018-08" db="EMBL/GenBank/DDBJ databases">
        <title>A genome reference for cultivated species of the human gut microbiota.</title>
        <authorList>
            <person name="Zou Y."/>
            <person name="Xue W."/>
            <person name="Luo G."/>
        </authorList>
    </citation>
    <scope>NUCLEOTIDE SEQUENCE [LARGE SCALE GENOMIC DNA]</scope>
    <source>
        <strain evidence="4 7">AM09-18</strain>
        <strain evidence="3 6">AM30-40</strain>
        <strain evidence="2 5">TM05-16</strain>
    </source>
</reference>
<dbReference type="InterPro" id="IPR011990">
    <property type="entry name" value="TPR-like_helical_dom_sf"/>
</dbReference>
<dbReference type="Proteomes" id="UP000283429">
    <property type="component" value="Unassembled WGS sequence"/>
</dbReference>
<evidence type="ECO:0000313" key="5">
    <source>
        <dbReference type="Proteomes" id="UP000260640"/>
    </source>
</evidence>
<dbReference type="AlphaFoldDB" id="A0A3E4JFL1"/>
<accession>A0A3E4JFL1</accession>
<evidence type="ECO:0000313" key="2">
    <source>
        <dbReference type="EMBL" id="RGJ78583.1"/>
    </source>
</evidence>
<evidence type="ECO:0000256" key="1">
    <source>
        <dbReference type="SAM" id="Phobius"/>
    </source>
</evidence>
<dbReference type="Gene3D" id="1.25.40.10">
    <property type="entry name" value="Tetratricopeptide repeat domain"/>
    <property type="match status" value="1"/>
</dbReference>
<proteinExistence type="predicted"/>
<dbReference type="SUPFAM" id="SSF48452">
    <property type="entry name" value="TPR-like"/>
    <property type="match status" value="1"/>
</dbReference>
<evidence type="ECO:0000313" key="3">
    <source>
        <dbReference type="EMBL" id="RHD81213.1"/>
    </source>
</evidence>
<name>A0A3E4JFL1_PHOVU</name>
<dbReference type="EMBL" id="QRMN01000023">
    <property type="protein sequence ID" value="RHJ76363.1"/>
    <property type="molecule type" value="Genomic_DNA"/>
</dbReference>
<dbReference type="Proteomes" id="UP000283958">
    <property type="component" value="Unassembled WGS sequence"/>
</dbReference>
<keyword evidence="1" id="KW-1133">Transmembrane helix</keyword>
<evidence type="ECO:0000313" key="6">
    <source>
        <dbReference type="Proteomes" id="UP000283429"/>
    </source>
</evidence>
<comment type="caution">
    <text evidence="2">The sequence shown here is derived from an EMBL/GenBank/DDBJ whole genome shotgun (WGS) entry which is preliminary data.</text>
</comment>
<organism evidence="2 5">
    <name type="scientific">Phocaeicola vulgatus</name>
    <name type="common">Bacteroides vulgatus</name>
    <dbReference type="NCBI Taxonomy" id="821"/>
    <lineage>
        <taxon>Bacteria</taxon>
        <taxon>Pseudomonadati</taxon>
        <taxon>Bacteroidota</taxon>
        <taxon>Bacteroidia</taxon>
        <taxon>Bacteroidales</taxon>
        <taxon>Bacteroidaceae</taxon>
        <taxon>Phocaeicola</taxon>
    </lineage>
</organism>
<sequence>MYYPLCGLGTSYLYLNLNDSALFFLNKALNIALSCRNIDMEKSVLSNLLGYYEVNHEYGKVYQYANRLIELGDDDLGNIYRAKGNVLIDMGLLDSAYYYLKLSVASNNLDTRTMGYYSLYKLLKKKQDLGLTEYVDSFILYKDSLNMADRYDEIQKLKSEHTEQARQQEYLQYRSRLKLYVLAFCLFSVLIAIIVFLIIEKRRKQYYMILQQKLADSKLDSIKKYMKEQFDETVELETKLKELEVEEVKGCVRSFERTVWYKKIANLSDQYLSAKEQRELFKDLSVLFAGLIETLRGEYPDIKEIDIYFCILSVIGYKLKIIAACLRTTDRNLSTRKSRMKKVLSQNIFDVIFVNS</sequence>
<dbReference type="Proteomes" id="UP000260640">
    <property type="component" value="Unassembled WGS sequence"/>
</dbReference>
<gene>
    <name evidence="4" type="ORF">DW105_11030</name>
    <name evidence="3" type="ORF">DW783_08340</name>
    <name evidence="2" type="ORF">DXD46_19300</name>
</gene>
<evidence type="ECO:0008006" key="8">
    <source>
        <dbReference type="Google" id="ProtNLM"/>
    </source>
</evidence>
<evidence type="ECO:0000313" key="4">
    <source>
        <dbReference type="EMBL" id="RHJ76363.1"/>
    </source>
</evidence>
<protein>
    <recommendedName>
        <fullName evidence="8">Tetratricopeptide repeat protein</fullName>
    </recommendedName>
</protein>
<evidence type="ECO:0000313" key="7">
    <source>
        <dbReference type="Proteomes" id="UP000283958"/>
    </source>
</evidence>